<proteinExistence type="predicted"/>
<dbReference type="Gene3D" id="3.40.1660.10">
    <property type="entry name" value="EreA-like (biosynthetic domain)"/>
    <property type="match status" value="2"/>
</dbReference>
<dbReference type="GO" id="GO:0046677">
    <property type="term" value="P:response to antibiotic"/>
    <property type="evidence" value="ECO:0007669"/>
    <property type="project" value="InterPro"/>
</dbReference>
<keyword evidence="1" id="KW-0732">Signal</keyword>
<protein>
    <recommendedName>
        <fullName evidence="4">Erythromycin esterase family protein</fullName>
    </recommendedName>
</protein>
<organism evidence="2 3">
    <name type="scientific">Flammeovirga pectinis</name>
    <dbReference type="NCBI Taxonomy" id="2494373"/>
    <lineage>
        <taxon>Bacteria</taxon>
        <taxon>Pseudomonadati</taxon>
        <taxon>Bacteroidota</taxon>
        <taxon>Cytophagia</taxon>
        <taxon>Cytophagales</taxon>
        <taxon>Flammeovirgaceae</taxon>
        <taxon>Flammeovirga</taxon>
    </lineage>
</organism>
<evidence type="ECO:0000313" key="3">
    <source>
        <dbReference type="Proteomes" id="UP000267268"/>
    </source>
</evidence>
<feature type="chain" id="PRO_5018970949" description="Erythromycin esterase family protein" evidence="1">
    <location>
        <begin position="19"/>
        <end position="403"/>
    </location>
</feature>
<dbReference type="InterPro" id="IPR052036">
    <property type="entry name" value="Hydrolase/PRTase-associated"/>
</dbReference>
<dbReference type="RefSeq" id="WP_126615241.1">
    <property type="nucleotide sequence ID" value="NZ_CP034562.1"/>
</dbReference>
<dbReference type="OrthoDB" id="9810066at2"/>
<dbReference type="Proteomes" id="UP000267268">
    <property type="component" value="Chromosome 1"/>
</dbReference>
<reference evidence="2 3" key="1">
    <citation type="submission" date="2018-12" db="EMBL/GenBank/DDBJ databases">
        <title>Flammeovirga pectinis sp. nov., isolated from the gut of the Korean scallop, Patinopecten yessoensis.</title>
        <authorList>
            <person name="Bae J.-W."/>
            <person name="Jeong Y.-S."/>
            <person name="Kang W."/>
        </authorList>
    </citation>
    <scope>NUCLEOTIDE SEQUENCE [LARGE SCALE GENOMIC DNA]</scope>
    <source>
        <strain evidence="2 3">L12M1</strain>
    </source>
</reference>
<gene>
    <name evidence="2" type="ORF">EI427_12825</name>
</gene>
<dbReference type="PANTHER" id="PTHR31299:SF0">
    <property type="entry name" value="ESTERASE, PUTATIVE (AFU_ORTHOLOGUE AFUA_1G05850)-RELATED"/>
    <property type="match status" value="1"/>
</dbReference>
<sequence length="403" mass="47798">MNYIITSLILLLPIHIFAQNDFDVYVKENTSEIKSLDINYENDNDLTAIKTAIGNARVVMLGEQDHGTGTAFIMKARLIKYLHEQMGFDVIAYESNFYEMQGAYEHDSLNFEDAYEEIFPIWTKCGECKPSFSYIKNTLDTDRPLYTTGFDMQFYFKKSFYDDFLKFYEDNHLIVNDEKRFFKVFKTLLENNQPFESENKEEDLTFYFEALNRLYNSYNKDDFWKQVLHSLIGYSEMRTASSLQESLNIRDNYMADNLLWLTQKRFPNKKIIVWAHNYHISRVLHKNFKAITMTDKVYEVLGDQMYSLGFISSEGTTGWANRDNTSSLRKVKNKKFLENKIAGMNFQQAFLDFKSYSGDPVQFLMRYHWGKAYKLYWLDTFDGVIYIDKIYPCTKKEEQMIIQ</sequence>
<dbReference type="CDD" id="cd14728">
    <property type="entry name" value="Ere-like"/>
    <property type="match status" value="1"/>
</dbReference>
<dbReference type="SUPFAM" id="SSF159501">
    <property type="entry name" value="EreA/ChaN-like"/>
    <property type="match status" value="1"/>
</dbReference>
<name>A0A3S9P4K9_9BACT</name>
<dbReference type="InterPro" id="IPR007815">
    <property type="entry name" value="Emycin_Estase"/>
</dbReference>
<feature type="signal peptide" evidence="1">
    <location>
        <begin position="1"/>
        <end position="18"/>
    </location>
</feature>
<evidence type="ECO:0000313" key="2">
    <source>
        <dbReference type="EMBL" id="AZQ63088.1"/>
    </source>
</evidence>
<dbReference type="PANTHER" id="PTHR31299">
    <property type="entry name" value="ESTERASE, PUTATIVE (AFU_ORTHOLOGUE AFUA_1G05850)-RELATED"/>
    <property type="match status" value="1"/>
</dbReference>
<dbReference type="EMBL" id="CP034562">
    <property type="protein sequence ID" value="AZQ63088.1"/>
    <property type="molecule type" value="Genomic_DNA"/>
</dbReference>
<dbReference type="AlphaFoldDB" id="A0A3S9P4K9"/>
<dbReference type="KEGG" id="fll:EI427_12825"/>
<dbReference type="Pfam" id="PF05139">
    <property type="entry name" value="Erythro_esteras"/>
    <property type="match status" value="1"/>
</dbReference>
<accession>A0A3S9P4K9</accession>
<evidence type="ECO:0000256" key="1">
    <source>
        <dbReference type="SAM" id="SignalP"/>
    </source>
</evidence>
<evidence type="ECO:0008006" key="4">
    <source>
        <dbReference type="Google" id="ProtNLM"/>
    </source>
</evidence>
<keyword evidence="3" id="KW-1185">Reference proteome</keyword>